<evidence type="ECO:0000313" key="2">
    <source>
        <dbReference type="Proteomes" id="UP000190135"/>
    </source>
</evidence>
<protein>
    <submittedName>
        <fullName evidence="1">Transcriptional regulator, AlpA family</fullName>
    </submittedName>
</protein>
<dbReference type="SUPFAM" id="SSF46955">
    <property type="entry name" value="Putative DNA-binding domain"/>
    <property type="match status" value="1"/>
</dbReference>
<dbReference type="RefSeq" id="WP_078708294.1">
    <property type="nucleotide sequence ID" value="NZ_FUXL01000006.1"/>
</dbReference>
<gene>
    <name evidence="1" type="ORF">SAMN05428963_10636</name>
</gene>
<organism evidence="1 2">
    <name type="scientific">Consotaella salsifontis</name>
    <dbReference type="NCBI Taxonomy" id="1365950"/>
    <lineage>
        <taxon>Bacteria</taxon>
        <taxon>Pseudomonadati</taxon>
        <taxon>Pseudomonadota</taxon>
        <taxon>Alphaproteobacteria</taxon>
        <taxon>Hyphomicrobiales</taxon>
        <taxon>Aurantimonadaceae</taxon>
        <taxon>Consotaella</taxon>
    </lineage>
</organism>
<dbReference type="Proteomes" id="UP000190135">
    <property type="component" value="Unassembled WGS sequence"/>
</dbReference>
<dbReference type="Pfam" id="PF05930">
    <property type="entry name" value="Phage_AlpA"/>
    <property type="match status" value="1"/>
</dbReference>
<dbReference type="STRING" id="1365950.SAMN05428963_10636"/>
<accession>A0A1T4R524</accession>
<evidence type="ECO:0000313" key="1">
    <source>
        <dbReference type="EMBL" id="SKA11174.1"/>
    </source>
</evidence>
<proteinExistence type="predicted"/>
<dbReference type="AlphaFoldDB" id="A0A1T4R524"/>
<reference evidence="1 2" key="1">
    <citation type="submission" date="2017-02" db="EMBL/GenBank/DDBJ databases">
        <authorList>
            <person name="Peterson S.W."/>
        </authorList>
    </citation>
    <scope>NUCLEOTIDE SEQUENCE [LARGE SCALE GENOMIC DNA]</scope>
    <source>
        <strain evidence="1 2">USBA 369</strain>
    </source>
</reference>
<dbReference type="EMBL" id="FUXL01000006">
    <property type="protein sequence ID" value="SKA11174.1"/>
    <property type="molecule type" value="Genomic_DNA"/>
</dbReference>
<name>A0A1T4R524_9HYPH</name>
<dbReference type="InterPro" id="IPR010260">
    <property type="entry name" value="AlpA"/>
</dbReference>
<keyword evidence="2" id="KW-1185">Reference proteome</keyword>
<dbReference type="InterPro" id="IPR009061">
    <property type="entry name" value="DNA-bd_dom_put_sf"/>
</dbReference>
<dbReference type="OrthoDB" id="9801242at2"/>
<sequence>MEFLSIKEVCQRIGVSRTTLWQLEKEEAGFPRLVPVTAKRKAFVRSEIDSWIASRIAARDGGRAR</sequence>